<evidence type="ECO:0000313" key="1">
    <source>
        <dbReference type="EMBL" id="MBB5891397.1"/>
    </source>
</evidence>
<comment type="caution">
    <text evidence="1">The sequence shown here is derived from an EMBL/GenBank/DDBJ whole genome shotgun (WGS) entry which is preliminary data.</text>
</comment>
<sequence length="133" mass="14361">MIAASQRFQPFAEITACLFCEAGAHVVDVGQRPGVGVVRAQHQAADRAGQPVLARPEAADDDVLGLDQGMLEPGVGAPARRVRSGPHFRDESFLPVAREEDLVFTAEEVVTRVEEIGDLFESLSQNRVALPRT</sequence>
<dbReference type="Proteomes" id="UP000585638">
    <property type="component" value="Unassembled WGS sequence"/>
</dbReference>
<protein>
    <submittedName>
        <fullName evidence="1">Uncharacterized protein</fullName>
    </submittedName>
</protein>
<keyword evidence="2" id="KW-1185">Reference proteome</keyword>
<name>A0A7W9NFH3_9PSEU</name>
<dbReference type="RefSeq" id="WP_246489983.1">
    <property type="nucleotide sequence ID" value="NZ_BAAAWY010000053.1"/>
</dbReference>
<accession>A0A7W9NFH3</accession>
<gene>
    <name evidence="1" type="ORF">BJ998_002593</name>
</gene>
<proteinExistence type="predicted"/>
<reference evidence="1 2" key="1">
    <citation type="submission" date="2020-08" db="EMBL/GenBank/DDBJ databases">
        <title>Sequencing the genomes of 1000 actinobacteria strains.</title>
        <authorList>
            <person name="Klenk H.-P."/>
        </authorList>
    </citation>
    <scope>NUCLEOTIDE SEQUENCE [LARGE SCALE GENOMIC DNA]</scope>
    <source>
        <strain evidence="1 2">DSM 43851</strain>
    </source>
</reference>
<organism evidence="1 2">
    <name type="scientific">Kutzneria kofuensis</name>
    <dbReference type="NCBI Taxonomy" id="103725"/>
    <lineage>
        <taxon>Bacteria</taxon>
        <taxon>Bacillati</taxon>
        <taxon>Actinomycetota</taxon>
        <taxon>Actinomycetes</taxon>
        <taxon>Pseudonocardiales</taxon>
        <taxon>Pseudonocardiaceae</taxon>
        <taxon>Kutzneria</taxon>
    </lineage>
</organism>
<dbReference type="EMBL" id="JACHIR010000001">
    <property type="protein sequence ID" value="MBB5891397.1"/>
    <property type="molecule type" value="Genomic_DNA"/>
</dbReference>
<evidence type="ECO:0000313" key="2">
    <source>
        <dbReference type="Proteomes" id="UP000585638"/>
    </source>
</evidence>
<dbReference type="AlphaFoldDB" id="A0A7W9NFH3"/>